<dbReference type="Gene3D" id="3.40.50.2300">
    <property type="match status" value="1"/>
</dbReference>
<dbReference type="RefSeq" id="WP_086992633.1">
    <property type="nucleotide sequence ID" value="NZ_FUHU01000044.1"/>
</dbReference>
<dbReference type="PANTHER" id="PTHR45526:SF1">
    <property type="entry name" value="TRANSCRIPTIONAL REGULATORY PROTEIN DCUR-RELATED"/>
    <property type="match status" value="1"/>
</dbReference>
<reference evidence="3 4" key="1">
    <citation type="submission" date="2017-02" db="EMBL/GenBank/DDBJ databases">
        <authorList>
            <person name="Peterson S.W."/>
        </authorList>
    </citation>
    <scope>NUCLEOTIDE SEQUENCE [LARGE SCALE GENOMIC DNA]</scope>
    <source>
        <strain evidence="3 4">LMG 22410</strain>
    </source>
</reference>
<dbReference type="InterPro" id="IPR011006">
    <property type="entry name" value="CheY-like_superfamily"/>
</dbReference>
<dbReference type="SUPFAM" id="SSF52172">
    <property type="entry name" value="CheY-like"/>
    <property type="match status" value="1"/>
</dbReference>
<dbReference type="Proteomes" id="UP000195787">
    <property type="component" value="Unassembled WGS sequence"/>
</dbReference>
<dbReference type="GeneID" id="303173771"/>
<dbReference type="AlphaFoldDB" id="A0A1R4GEV4"/>
<evidence type="ECO:0000313" key="4">
    <source>
        <dbReference type="Proteomes" id="UP000195787"/>
    </source>
</evidence>
<proteinExistence type="predicted"/>
<keyword evidence="1" id="KW-0597">Phosphoprotein</keyword>
<keyword evidence="4" id="KW-1185">Reference proteome</keyword>
<dbReference type="GO" id="GO:0003677">
    <property type="term" value="F:DNA binding"/>
    <property type="evidence" value="ECO:0007669"/>
    <property type="project" value="InterPro"/>
</dbReference>
<evidence type="ECO:0000259" key="2">
    <source>
        <dbReference type="PROSITE" id="PS50110"/>
    </source>
</evidence>
<sequence length="223" mass="23740">MTVLRTLIVEDDRQVADVTRAFVDRHPRYRVAGVAGTAAGATQALANLEIDLVLLDMQLPDGLGLDVLRTARARGYGGEVVALTAARDVDTVRVARQLGVRHYLVKPFSMKALHERMDEVAVSLNGPVASGAALDQGDVDRLMTGSVPVVSSRESHTLGAVAEALAALPDGVSASAIGETLGLARVTARRHLERLVEQGRAEVEPVYGRAGRPEMVYRSLDVG</sequence>
<feature type="domain" description="Response regulatory" evidence="2">
    <location>
        <begin position="5"/>
        <end position="121"/>
    </location>
</feature>
<feature type="modified residue" description="4-aspartylphosphate" evidence="1">
    <location>
        <position position="56"/>
    </location>
</feature>
<name>A0A1R4GEV4_9MICO</name>
<dbReference type="PANTHER" id="PTHR45526">
    <property type="entry name" value="TRANSCRIPTIONAL REGULATORY PROTEIN DPIA"/>
    <property type="match status" value="1"/>
</dbReference>
<dbReference type="EMBL" id="FUHU01000044">
    <property type="protein sequence ID" value="SJM66442.1"/>
    <property type="molecule type" value="Genomic_DNA"/>
</dbReference>
<accession>A0A1R4GEV4</accession>
<dbReference type="InterPro" id="IPR001789">
    <property type="entry name" value="Sig_transdc_resp-reg_receiver"/>
</dbReference>
<evidence type="ECO:0000313" key="3">
    <source>
        <dbReference type="EMBL" id="SJM66442.1"/>
    </source>
</evidence>
<evidence type="ECO:0000256" key="1">
    <source>
        <dbReference type="PROSITE-ProRule" id="PRU00169"/>
    </source>
</evidence>
<dbReference type="InterPro" id="IPR051271">
    <property type="entry name" value="2C-system_Tx_regulators"/>
</dbReference>
<dbReference type="GO" id="GO:0006355">
    <property type="term" value="P:regulation of DNA-templated transcription"/>
    <property type="evidence" value="ECO:0007669"/>
    <property type="project" value="InterPro"/>
</dbReference>
<dbReference type="Pfam" id="PF00072">
    <property type="entry name" value="Response_reg"/>
    <property type="match status" value="1"/>
</dbReference>
<protein>
    <submittedName>
        <fullName evidence="3">Response regulator CitB of citrate metabolism</fullName>
    </submittedName>
</protein>
<dbReference type="Gene3D" id="1.10.10.10">
    <property type="entry name" value="Winged helix-like DNA-binding domain superfamily/Winged helix DNA-binding domain"/>
    <property type="match status" value="1"/>
</dbReference>
<gene>
    <name evidence="3" type="ORF">CZ674_11185</name>
</gene>
<dbReference type="GO" id="GO:0000156">
    <property type="term" value="F:phosphorelay response regulator activity"/>
    <property type="evidence" value="ECO:0007669"/>
    <property type="project" value="TreeGrafter"/>
</dbReference>
<organism evidence="3 4">
    <name type="scientific">Agrococcus casei LMG 22410</name>
    <dbReference type="NCBI Taxonomy" id="1255656"/>
    <lineage>
        <taxon>Bacteria</taxon>
        <taxon>Bacillati</taxon>
        <taxon>Actinomycetota</taxon>
        <taxon>Actinomycetes</taxon>
        <taxon>Micrococcales</taxon>
        <taxon>Microbacteriaceae</taxon>
        <taxon>Agrococcus</taxon>
    </lineage>
</organism>
<dbReference type="InterPro" id="IPR036390">
    <property type="entry name" value="WH_DNA-bd_sf"/>
</dbReference>
<dbReference type="OrthoDB" id="7187989at2"/>
<dbReference type="PROSITE" id="PS50110">
    <property type="entry name" value="RESPONSE_REGULATORY"/>
    <property type="match status" value="1"/>
</dbReference>
<dbReference type="SUPFAM" id="SSF46785">
    <property type="entry name" value="Winged helix' DNA-binding domain"/>
    <property type="match status" value="1"/>
</dbReference>
<dbReference type="InterPro" id="IPR036388">
    <property type="entry name" value="WH-like_DNA-bd_sf"/>
</dbReference>
<dbReference type="SMART" id="SM00448">
    <property type="entry name" value="REC"/>
    <property type="match status" value="1"/>
</dbReference>